<dbReference type="PANTHER" id="PTHR44809">
    <property type="match status" value="1"/>
</dbReference>
<dbReference type="InterPro" id="IPR011990">
    <property type="entry name" value="TPR-like_helical_dom_sf"/>
</dbReference>
<dbReference type="Gene3D" id="1.25.40.10">
    <property type="entry name" value="Tetratricopeptide repeat domain"/>
    <property type="match status" value="2"/>
</dbReference>
<name>A0A940YF60_9BURK</name>
<dbReference type="SUPFAM" id="SSF52467">
    <property type="entry name" value="DHS-like NAD/FAD-binding domain"/>
    <property type="match status" value="1"/>
</dbReference>
<comment type="caution">
    <text evidence="1">The sequence shown here is derived from an EMBL/GenBank/DDBJ whole genome shotgun (WGS) entry which is preliminary data.</text>
</comment>
<evidence type="ECO:0000313" key="2">
    <source>
        <dbReference type="Proteomes" id="UP000678374"/>
    </source>
</evidence>
<dbReference type="AlphaFoldDB" id="A0A940YF60"/>
<dbReference type="Pfam" id="PF13289">
    <property type="entry name" value="SIR2_2"/>
    <property type="match status" value="1"/>
</dbReference>
<dbReference type="InterPro" id="IPR029035">
    <property type="entry name" value="DHS-like_NAD/FAD-binding_dom"/>
</dbReference>
<reference evidence="1" key="1">
    <citation type="submission" date="2021-04" db="EMBL/GenBank/DDBJ databases">
        <title>The genome sequence of Ideonella sp. 4Y11.</title>
        <authorList>
            <person name="Liu Y."/>
        </authorList>
    </citation>
    <scope>NUCLEOTIDE SEQUENCE</scope>
    <source>
        <strain evidence="1">4Y11</strain>
    </source>
</reference>
<dbReference type="InterPro" id="IPR019734">
    <property type="entry name" value="TPR_rpt"/>
</dbReference>
<accession>A0A940YF60</accession>
<dbReference type="Pfam" id="PF13181">
    <property type="entry name" value="TPR_8"/>
    <property type="match status" value="1"/>
</dbReference>
<dbReference type="SUPFAM" id="SSF48452">
    <property type="entry name" value="TPR-like"/>
    <property type="match status" value="1"/>
</dbReference>
<evidence type="ECO:0000313" key="1">
    <source>
        <dbReference type="EMBL" id="MBQ0959030.1"/>
    </source>
</evidence>
<dbReference type="Pfam" id="PF13432">
    <property type="entry name" value="TPR_16"/>
    <property type="match status" value="2"/>
</dbReference>
<gene>
    <name evidence="1" type="ORF">KAK06_08660</name>
</gene>
<dbReference type="SMART" id="SM00028">
    <property type="entry name" value="TPR"/>
    <property type="match status" value="4"/>
</dbReference>
<keyword evidence="2" id="KW-1185">Reference proteome</keyword>
<proteinExistence type="predicted"/>
<dbReference type="Proteomes" id="UP000678374">
    <property type="component" value="Unassembled WGS sequence"/>
</dbReference>
<organism evidence="1 2">
    <name type="scientific">Ideonella aquatica</name>
    <dbReference type="NCBI Taxonomy" id="2824119"/>
    <lineage>
        <taxon>Bacteria</taxon>
        <taxon>Pseudomonadati</taxon>
        <taxon>Pseudomonadota</taxon>
        <taxon>Betaproteobacteria</taxon>
        <taxon>Burkholderiales</taxon>
        <taxon>Sphaerotilaceae</taxon>
        <taxon>Ideonella</taxon>
    </lineage>
</organism>
<dbReference type="EMBL" id="JAGQDE010000006">
    <property type="protein sequence ID" value="MBQ0959030.1"/>
    <property type="molecule type" value="Genomic_DNA"/>
</dbReference>
<dbReference type="PANTHER" id="PTHR44809:SF1">
    <property type="entry name" value="PROTEIN O-MANNOSYL-TRANSFERASE TMTC1"/>
    <property type="match status" value="1"/>
</dbReference>
<sequence length="657" mass="72914">MSEQAVPEWTLDGTLDELARIDRCMKDRQFAFILGAGASFTSGIPTGHHLAQQWLKDLHLRECGEALPLEDWLPTCGIGGGQLTLDNAAQHYPHIFERRFEGDREGGYAELETQMEGKAPSLGYSLLAEIIQNTRHKVVVTTNFDNLVADALAMHAHQSPLVVAHESLAGFVRPQLRRPLVAKIHRDLFLNPLNDANGVSTLEEGWKLALKKLFQYFTPVVVGYGGNDGSLMNMLRDLNTGEIAGRMVWCYRDGAPPNAIALEVLRKHKGLQVKIPGFDEFMLLLAAKLLKGFDVAEIAERTAKLGQERAERYRGQAKQLVEASARGTPDERKAGNVLTLSASAGNSWWAWELKAKAEPDLVKRDSLYREGIRLFPNSAELAGNYALFLENQRKDYDAAEALYKRALELDPSNANNTGNYAIFLKDQRKDYDAAEALFKKALELDPNHANNTVNYAIFLANQRKDDNAAEVLYKKALELDPNHANNAASYAILLANQRKDHDAAEALYNKALELRPDDANTHANLASLLLSRFESEDVATASQHVRHCLELARPQVSQASAEALMYGALIAELQPGADSADMLRRLKGALFDGFERGSWDFTLVFDAVLPHLPEPRRAFYLALGRAILDADQVAALDAFEPWRSLQPLDPFADLPSP</sequence>
<dbReference type="Gene3D" id="3.40.50.1220">
    <property type="entry name" value="TPP-binding domain"/>
    <property type="match status" value="1"/>
</dbReference>
<dbReference type="RefSeq" id="WP_210801551.1">
    <property type="nucleotide sequence ID" value="NZ_JAGQDE010000006.1"/>
</dbReference>
<protein>
    <submittedName>
        <fullName evidence="1">Tetratricopeptide repeat protein</fullName>
    </submittedName>
</protein>
<dbReference type="InterPro" id="IPR052943">
    <property type="entry name" value="TMTC_O-mannosyl-trnsfr"/>
</dbReference>